<feature type="region of interest" description="Disordered" evidence="6">
    <location>
        <begin position="1"/>
        <end position="46"/>
    </location>
</feature>
<comment type="caution">
    <text evidence="8">The sequence shown here is derived from an EMBL/GenBank/DDBJ whole genome shotgun (WGS) entry which is preliminary data.</text>
</comment>
<dbReference type="NCBIfam" id="TIGR00093">
    <property type="entry name" value="pseudouridine synthase"/>
    <property type="match status" value="1"/>
</dbReference>
<dbReference type="Gene3D" id="3.10.290.10">
    <property type="entry name" value="RNA-binding S4 domain"/>
    <property type="match status" value="1"/>
</dbReference>
<keyword evidence="9" id="KW-1185">Reference proteome</keyword>
<evidence type="ECO:0000259" key="7">
    <source>
        <dbReference type="SMART" id="SM00363"/>
    </source>
</evidence>
<dbReference type="InterPro" id="IPR000748">
    <property type="entry name" value="PsdUridine_synth_RsuA/RluB/E/F"/>
</dbReference>
<evidence type="ECO:0000256" key="3">
    <source>
        <dbReference type="ARBA" id="ARBA00023235"/>
    </source>
</evidence>
<dbReference type="InterPro" id="IPR006145">
    <property type="entry name" value="PsdUridine_synth_RsuA/RluA"/>
</dbReference>
<dbReference type="CDD" id="cd02556">
    <property type="entry name" value="PseudoU_synth_RluB"/>
    <property type="match status" value="1"/>
</dbReference>
<dbReference type="InterPro" id="IPR020094">
    <property type="entry name" value="TruA/RsuA/RluB/E/F_N"/>
</dbReference>
<dbReference type="InterPro" id="IPR020103">
    <property type="entry name" value="PsdUridine_synth_cat_dom_sf"/>
</dbReference>
<protein>
    <recommendedName>
        <fullName evidence="5">Pseudouridine synthase</fullName>
        <ecNumber evidence="5">5.4.99.-</ecNumber>
    </recommendedName>
</protein>
<reference evidence="9" key="1">
    <citation type="submission" date="2024-06" db="EMBL/GenBank/DDBJ databases">
        <title>Radixoralia hellwigii gen. nov., sp nov., isolated from a root canal in the human oral cavity.</title>
        <authorList>
            <person name="Bartsch S."/>
            <person name="Wittmer A."/>
            <person name="Schulz A.-K."/>
            <person name="Neumann-Schaal M."/>
            <person name="Wolf J."/>
            <person name="Gronow S."/>
            <person name="Tennert C."/>
            <person name="Haecker G."/>
            <person name="Cieplik F."/>
            <person name="Al-Ahmad A."/>
        </authorList>
    </citation>
    <scope>NUCLEOTIDE SEQUENCE [LARGE SCALE GENOMIC DNA]</scope>
    <source>
        <strain evidence="9">Wk13</strain>
    </source>
</reference>
<dbReference type="PROSITE" id="PS01149">
    <property type="entry name" value="PSI_RSU"/>
    <property type="match status" value="1"/>
</dbReference>
<dbReference type="CDD" id="cd00165">
    <property type="entry name" value="S4"/>
    <property type="match status" value="1"/>
</dbReference>
<name>A0ABV4UD19_9RHOO</name>
<evidence type="ECO:0000256" key="4">
    <source>
        <dbReference type="PROSITE-ProRule" id="PRU00182"/>
    </source>
</evidence>
<comment type="similarity">
    <text evidence="1 5">Belongs to the pseudouridine synthase RsuA family.</text>
</comment>
<evidence type="ECO:0000256" key="1">
    <source>
        <dbReference type="ARBA" id="ARBA00008348"/>
    </source>
</evidence>
<dbReference type="PANTHER" id="PTHR47683">
    <property type="entry name" value="PSEUDOURIDINE SYNTHASE FAMILY PROTEIN-RELATED"/>
    <property type="match status" value="1"/>
</dbReference>
<feature type="compositionally biased region" description="Polar residues" evidence="6">
    <location>
        <begin position="1"/>
        <end position="17"/>
    </location>
</feature>
<evidence type="ECO:0000256" key="6">
    <source>
        <dbReference type="SAM" id="MobiDB-lite"/>
    </source>
</evidence>
<dbReference type="PROSITE" id="PS50889">
    <property type="entry name" value="S4"/>
    <property type="match status" value="1"/>
</dbReference>
<dbReference type="EMBL" id="JBEUWX010000002">
    <property type="protein sequence ID" value="MFA9949553.1"/>
    <property type="molecule type" value="Genomic_DNA"/>
</dbReference>
<dbReference type="InterPro" id="IPR042092">
    <property type="entry name" value="PsdUridine_s_RsuA/RluB/E/F_cat"/>
</dbReference>
<dbReference type="InterPro" id="IPR018496">
    <property type="entry name" value="PsdUridine_synth_RsuA/RluB_CS"/>
</dbReference>
<evidence type="ECO:0000313" key="9">
    <source>
        <dbReference type="Proteomes" id="UP001574673"/>
    </source>
</evidence>
<dbReference type="InterPro" id="IPR036986">
    <property type="entry name" value="S4_RNA-bd_sf"/>
</dbReference>
<keyword evidence="2 4" id="KW-0694">RNA-binding</keyword>
<evidence type="ECO:0000313" key="8">
    <source>
        <dbReference type="EMBL" id="MFA9949553.1"/>
    </source>
</evidence>
<organism evidence="8 9">
    <name type="scientific">Dentiradicibacter hellwigii</name>
    <dbReference type="NCBI Taxonomy" id="3149053"/>
    <lineage>
        <taxon>Bacteria</taxon>
        <taxon>Pseudomonadati</taxon>
        <taxon>Pseudomonadota</taxon>
        <taxon>Betaproteobacteria</taxon>
        <taxon>Rhodocyclales</taxon>
        <taxon>Rhodocyclaceae</taxon>
        <taxon>Dentiradicibacter</taxon>
    </lineage>
</organism>
<dbReference type="SUPFAM" id="SSF55120">
    <property type="entry name" value="Pseudouridine synthase"/>
    <property type="match status" value="1"/>
</dbReference>
<dbReference type="InterPro" id="IPR050343">
    <property type="entry name" value="RsuA_PseudoU_synthase"/>
</dbReference>
<dbReference type="SMART" id="SM00363">
    <property type="entry name" value="S4"/>
    <property type="match status" value="1"/>
</dbReference>
<dbReference type="Proteomes" id="UP001574673">
    <property type="component" value="Unassembled WGS sequence"/>
</dbReference>
<dbReference type="Gene3D" id="3.30.70.1560">
    <property type="entry name" value="Alpha-L RNA-binding motif"/>
    <property type="match status" value="1"/>
</dbReference>
<proteinExistence type="inferred from homology"/>
<dbReference type="Pfam" id="PF00849">
    <property type="entry name" value="PseudoU_synth_2"/>
    <property type="match status" value="1"/>
</dbReference>
<gene>
    <name evidence="8" type="ORF">ABCS64_04295</name>
</gene>
<dbReference type="SUPFAM" id="SSF55174">
    <property type="entry name" value="Alpha-L RNA-binding motif"/>
    <property type="match status" value="1"/>
</dbReference>
<dbReference type="Pfam" id="PF01479">
    <property type="entry name" value="S4"/>
    <property type="match status" value="1"/>
</dbReference>
<dbReference type="EC" id="5.4.99.-" evidence="5"/>
<accession>A0ABV4UD19</accession>
<dbReference type="PANTHER" id="PTHR47683:SF3">
    <property type="entry name" value="RIBOSOMAL LARGE SUBUNIT PSEUDOURIDINE SYNTHASE B"/>
    <property type="match status" value="1"/>
</dbReference>
<sequence>MAFAQSTRSARSIQSDPAASHRDSGRGKKSRRRNFREPQGTPERLHKLLAQSGLGSRRKMEEWIAAGRVTINGQTAMLGQSAYPGDRVKIGGRLVNLRFSGRLPRVILYHKPEGEIVSRDDPDHRPSVFTALPRLSGARWIAIGRLDFNTSGLLLFTTSGELANRLMHPRYELIREYAVRVLGELTPEAQRRLIDGIELEDGMAQFASLHEDGGEGANRWYRVSLYEGRNREVRRMFESVGVTVSRLMRVRYGPFILPPRLKRGRVEELDEATVRRLLADFGMAQDLPQARPAQRPRRGRRQ</sequence>
<feature type="domain" description="RNA-binding S4" evidence="7">
    <location>
        <begin position="43"/>
        <end position="99"/>
    </location>
</feature>
<evidence type="ECO:0000256" key="5">
    <source>
        <dbReference type="RuleBase" id="RU003887"/>
    </source>
</evidence>
<dbReference type="Gene3D" id="3.30.70.580">
    <property type="entry name" value="Pseudouridine synthase I, catalytic domain, N-terminal subdomain"/>
    <property type="match status" value="1"/>
</dbReference>
<dbReference type="InterPro" id="IPR002942">
    <property type="entry name" value="S4_RNA-bd"/>
</dbReference>
<keyword evidence="3 5" id="KW-0413">Isomerase</keyword>
<evidence type="ECO:0000256" key="2">
    <source>
        <dbReference type="ARBA" id="ARBA00022884"/>
    </source>
</evidence>